<dbReference type="Pfam" id="PF15249">
    <property type="entry name" value="GLTSCR1"/>
    <property type="match status" value="1"/>
</dbReference>
<dbReference type="Proteomes" id="UP000232875">
    <property type="component" value="Unassembled WGS sequence"/>
</dbReference>
<dbReference type="EMBL" id="KZ454987">
    <property type="protein sequence ID" value="PKI85951.1"/>
    <property type="molecule type" value="Genomic_DNA"/>
</dbReference>
<proteinExistence type="predicted"/>
<evidence type="ECO:0000256" key="1">
    <source>
        <dbReference type="SAM" id="Coils"/>
    </source>
</evidence>
<feature type="region of interest" description="Disordered" evidence="2">
    <location>
        <begin position="25"/>
        <end position="48"/>
    </location>
</feature>
<feature type="compositionally biased region" description="Low complexity" evidence="2">
    <location>
        <begin position="327"/>
        <end position="341"/>
    </location>
</feature>
<evidence type="ECO:0000313" key="4">
    <source>
        <dbReference type="EMBL" id="PKI85951.1"/>
    </source>
</evidence>
<keyword evidence="5" id="KW-1185">Reference proteome</keyword>
<name>A0A2N1JHD5_9BASI</name>
<keyword evidence="1" id="KW-0175">Coiled coil</keyword>
<dbReference type="AlphaFoldDB" id="A0A2N1JHD5"/>
<accession>A0A2N1JHD5</accession>
<protein>
    <recommendedName>
        <fullName evidence="3">GLTSCR protein conserved domain-containing protein</fullName>
    </recommendedName>
</protein>
<gene>
    <name evidence="4" type="ORF">MVES_000401</name>
</gene>
<sequence length="482" mass="51726">MQPYTQVRLSGQYNNPIVTVNRNVLANTPTNSDPSPVPDPRAAAAPRQNPPFIISNSLAAASGLNANMRRPSLATSPVDTPFASAEDVVDRLLPYHVWLLPEKDLLLGMQGKLISRPAEACDEDAACTFAVPYKRAKYANSAQDTLLTLPPFPSVSSTLYLYERRAKLVHGCKAIKTKADTTYMRAPEMLVSQEQLERTLYEDEMRDFQDLSNELRRARAQLEEIERQRNWRFGVPAAASLSIPTRDWATSWNAKRFVSPSTPDISRRLESLYPSQGYGANAPITRPFSVASSSPRPSGNAPLPALTHALVSHLAGLTSGGVRALQSAGSANVPSPPSSSAIPLVTPKEDGSQTSVPTQPLPLVVPVAAVPRLTALGIHLVPATHLIPALSLASAGQSVAMNPGLTAPRPIVGVQNEPVLLVGITDAHNPGMNPSSRQRLHLSVVLAKLRPEQLSGLATLMQALQAEEEAPAPTQPDRGDTV</sequence>
<evidence type="ECO:0000313" key="5">
    <source>
        <dbReference type="Proteomes" id="UP000232875"/>
    </source>
</evidence>
<feature type="coiled-coil region" evidence="1">
    <location>
        <begin position="201"/>
        <end position="228"/>
    </location>
</feature>
<reference evidence="4 5" key="1">
    <citation type="submission" date="2017-10" db="EMBL/GenBank/DDBJ databases">
        <title>A novel species of cold-tolerant Malassezia isolated from bats.</title>
        <authorList>
            <person name="Lorch J.M."/>
            <person name="Palmer J.M."/>
            <person name="Vanderwolf K.J."/>
            <person name="Schmidt K.Z."/>
            <person name="Verant M.L."/>
            <person name="Weller T.J."/>
            <person name="Blehert D.S."/>
        </authorList>
    </citation>
    <scope>NUCLEOTIDE SEQUENCE [LARGE SCALE GENOMIC DNA]</scope>
    <source>
        <strain evidence="4 5">NWHC:44797-103</strain>
    </source>
</reference>
<evidence type="ECO:0000256" key="2">
    <source>
        <dbReference type="SAM" id="MobiDB-lite"/>
    </source>
</evidence>
<organism evidence="4 5">
    <name type="scientific">Malassezia vespertilionis</name>
    <dbReference type="NCBI Taxonomy" id="2020962"/>
    <lineage>
        <taxon>Eukaryota</taxon>
        <taxon>Fungi</taxon>
        <taxon>Dikarya</taxon>
        <taxon>Basidiomycota</taxon>
        <taxon>Ustilaginomycotina</taxon>
        <taxon>Malasseziomycetes</taxon>
        <taxon>Malasseziales</taxon>
        <taxon>Malasseziaceae</taxon>
        <taxon>Malassezia</taxon>
    </lineage>
</organism>
<dbReference type="STRING" id="2020962.A0A2N1JHD5"/>
<dbReference type="OrthoDB" id="2556847at2759"/>
<feature type="domain" description="GLTSCR protein conserved" evidence="3">
    <location>
        <begin position="76"/>
        <end position="106"/>
    </location>
</feature>
<dbReference type="InterPro" id="IPR015671">
    <property type="entry name" value="GSCR1_dom"/>
</dbReference>
<evidence type="ECO:0000259" key="3">
    <source>
        <dbReference type="Pfam" id="PF15249"/>
    </source>
</evidence>
<feature type="region of interest" description="Disordered" evidence="2">
    <location>
        <begin position="327"/>
        <end position="357"/>
    </location>
</feature>